<dbReference type="EMBL" id="JANKHH010000005">
    <property type="protein sequence ID" value="MCR2834302.1"/>
    <property type="molecule type" value="Genomic_DNA"/>
</dbReference>
<protein>
    <recommendedName>
        <fullName evidence="4">Energy transducer TonB</fullName>
    </recommendedName>
</protein>
<name>A0ABT1XV37_9SPHN</name>
<evidence type="ECO:0000313" key="3">
    <source>
        <dbReference type="Proteomes" id="UP001206067"/>
    </source>
</evidence>
<dbReference type="Proteomes" id="UP001206067">
    <property type="component" value="Unassembled WGS sequence"/>
</dbReference>
<organism evidence="2 3">
    <name type="scientific">Parerythrobacter lacustris</name>
    <dbReference type="NCBI Taxonomy" id="2969984"/>
    <lineage>
        <taxon>Bacteria</taxon>
        <taxon>Pseudomonadati</taxon>
        <taxon>Pseudomonadota</taxon>
        <taxon>Alphaproteobacteria</taxon>
        <taxon>Sphingomonadales</taxon>
        <taxon>Erythrobacteraceae</taxon>
        <taxon>Parerythrobacter</taxon>
    </lineage>
</organism>
<evidence type="ECO:0008006" key="4">
    <source>
        <dbReference type="Google" id="ProtNLM"/>
    </source>
</evidence>
<comment type="caution">
    <text evidence="2">The sequence shown here is derived from an EMBL/GenBank/DDBJ whole genome shotgun (WGS) entry which is preliminary data.</text>
</comment>
<gene>
    <name evidence="2" type="ORF">NSO95_10125</name>
</gene>
<keyword evidence="3" id="KW-1185">Reference proteome</keyword>
<proteinExistence type="predicted"/>
<dbReference type="RefSeq" id="WP_257596105.1">
    <property type="nucleotide sequence ID" value="NZ_JANKHH010000005.1"/>
</dbReference>
<reference evidence="2 3" key="1">
    <citation type="submission" date="2022-08" db="EMBL/GenBank/DDBJ databases">
        <title>Polyphasic taxonomy analysis of Qipengyuania sp.RS5-5.</title>
        <authorList>
            <person name="Xamxidin M."/>
            <person name="Wu M."/>
        </authorList>
    </citation>
    <scope>NUCLEOTIDE SEQUENCE [LARGE SCALE GENOMIC DNA]</scope>
    <source>
        <strain evidence="2 3">RS5-5</strain>
    </source>
</reference>
<evidence type="ECO:0000313" key="2">
    <source>
        <dbReference type="EMBL" id="MCR2834302.1"/>
    </source>
</evidence>
<evidence type="ECO:0000256" key="1">
    <source>
        <dbReference type="SAM" id="MobiDB-lite"/>
    </source>
</evidence>
<sequence>MSRILRSWPLGLLVVAHGAAAQEADDKARPPVTAEQVFDTARDAYGPPAPEPECEPQQGAEIIVCAEELEDPDKYRIRSPKTAEDEYAAATMNKGNPQAPDPCGPMCGIFQGPPTVGGLCGIGLNPCPPPPAYFVDFTKLPEAPPGSDADRIARGLPPLGNDGGEEPPAPASEAAVASDPPEPVASPR</sequence>
<feature type="region of interest" description="Disordered" evidence="1">
    <location>
        <begin position="139"/>
        <end position="188"/>
    </location>
</feature>
<accession>A0ABT1XV37</accession>